<evidence type="ECO:0000313" key="3">
    <source>
        <dbReference type="Proteomes" id="UP000006315"/>
    </source>
</evidence>
<dbReference type="Proteomes" id="UP000006315">
    <property type="component" value="Unassembled WGS sequence"/>
</dbReference>
<dbReference type="PATRIC" id="fig|1131731.3.peg.1090"/>
<feature type="transmembrane region" description="Helical" evidence="1">
    <location>
        <begin position="399"/>
        <end position="416"/>
    </location>
</feature>
<dbReference type="RefSeq" id="WP_003330252.1">
    <property type="nucleotide sequence ID" value="NZ_AJLR01000040.1"/>
</dbReference>
<feature type="transmembrane region" description="Helical" evidence="1">
    <location>
        <begin position="91"/>
        <end position="109"/>
    </location>
</feature>
<feature type="transmembrane region" description="Helical" evidence="1">
    <location>
        <begin position="115"/>
        <end position="137"/>
    </location>
</feature>
<keyword evidence="1" id="KW-1133">Transmembrane helix</keyword>
<feature type="transmembrane region" description="Helical" evidence="1">
    <location>
        <begin position="149"/>
        <end position="172"/>
    </location>
</feature>
<keyword evidence="3" id="KW-1185">Reference proteome</keyword>
<feature type="transmembrane region" description="Helical" evidence="1">
    <location>
        <begin position="353"/>
        <end position="370"/>
    </location>
</feature>
<dbReference type="EMBL" id="AJLR01000040">
    <property type="protein sequence ID" value="EKN68419.1"/>
    <property type="molecule type" value="Genomic_DNA"/>
</dbReference>
<reference evidence="2 3" key="1">
    <citation type="journal article" date="2012" name="Front. Microbiol.">
        <title>Redundancy and modularity in membrane-associated dissimilatory nitrate reduction in Bacillus.</title>
        <authorList>
            <person name="Heylen K."/>
            <person name="Keltjens J."/>
        </authorList>
    </citation>
    <scope>NUCLEOTIDE SEQUENCE [LARGE SCALE GENOMIC DNA]</scope>
    <source>
        <strain evidence="2 3">LMG 9581</strain>
    </source>
</reference>
<feature type="transmembrane region" description="Helical" evidence="1">
    <location>
        <begin position="178"/>
        <end position="195"/>
    </location>
</feature>
<name>K6DJC4_SCHAZ</name>
<dbReference type="CDD" id="cd21931">
    <property type="entry name" value="TD_EMAP-like"/>
    <property type="match status" value="1"/>
</dbReference>
<feature type="transmembrane region" description="Helical" evidence="1">
    <location>
        <begin position="279"/>
        <end position="295"/>
    </location>
</feature>
<feature type="transmembrane region" description="Helical" evidence="1">
    <location>
        <begin position="376"/>
        <end position="392"/>
    </location>
</feature>
<feature type="transmembrane region" description="Helical" evidence="1">
    <location>
        <begin position="307"/>
        <end position="324"/>
    </location>
</feature>
<evidence type="ECO:0000256" key="1">
    <source>
        <dbReference type="SAM" id="Phobius"/>
    </source>
</evidence>
<feature type="transmembrane region" description="Helical" evidence="1">
    <location>
        <begin position="519"/>
        <end position="537"/>
    </location>
</feature>
<gene>
    <name evidence="2" type="ORF">BAZO_05235</name>
</gene>
<dbReference type="PANTHER" id="PTHR38434">
    <property type="entry name" value="BLL2549 PROTEIN"/>
    <property type="match status" value="1"/>
</dbReference>
<feature type="transmembrane region" description="Helical" evidence="1">
    <location>
        <begin position="428"/>
        <end position="446"/>
    </location>
</feature>
<dbReference type="PANTHER" id="PTHR38434:SF1">
    <property type="entry name" value="BLL2549 PROTEIN"/>
    <property type="match status" value="1"/>
</dbReference>
<feature type="transmembrane region" description="Helical" evidence="1">
    <location>
        <begin position="458"/>
        <end position="480"/>
    </location>
</feature>
<dbReference type="STRING" id="1131731.BAZO_05235"/>
<dbReference type="AlphaFoldDB" id="K6DJC4"/>
<dbReference type="Pfam" id="PF10101">
    <property type="entry name" value="DUF2339"/>
    <property type="match status" value="1"/>
</dbReference>
<feature type="transmembrane region" description="Helical" evidence="1">
    <location>
        <begin position="251"/>
        <end position="273"/>
    </location>
</feature>
<proteinExistence type="predicted"/>
<feature type="transmembrane region" description="Helical" evidence="1">
    <location>
        <begin position="202"/>
        <end position="218"/>
    </location>
</feature>
<feature type="transmembrane region" description="Helical" evidence="1">
    <location>
        <begin position="224"/>
        <end position="244"/>
    </location>
</feature>
<dbReference type="InterPro" id="IPR049813">
    <property type="entry name" value="Elp-1-like_TD"/>
</dbReference>
<feature type="transmembrane region" description="Helical" evidence="1">
    <location>
        <begin position="543"/>
        <end position="561"/>
    </location>
</feature>
<feature type="transmembrane region" description="Helical" evidence="1">
    <location>
        <begin position="486"/>
        <end position="507"/>
    </location>
</feature>
<dbReference type="GeneID" id="89469460"/>
<evidence type="ECO:0000313" key="2">
    <source>
        <dbReference type="EMBL" id="EKN68419.1"/>
    </source>
</evidence>
<feature type="transmembrane region" description="Helical" evidence="1">
    <location>
        <begin position="330"/>
        <end position="346"/>
    </location>
</feature>
<dbReference type="InterPro" id="IPR019286">
    <property type="entry name" value="DUF2339_TM"/>
</dbReference>
<evidence type="ECO:0008006" key="4">
    <source>
        <dbReference type="Google" id="ProtNLM"/>
    </source>
</evidence>
<keyword evidence="1" id="KW-0472">Membrane</keyword>
<accession>K6DJC4</accession>
<comment type="caution">
    <text evidence="2">The sequence shown here is derived from an EMBL/GenBank/DDBJ whole genome shotgun (WGS) entry which is preliminary data.</text>
</comment>
<keyword evidence="1" id="KW-0812">Transmembrane</keyword>
<sequence length="565" mass="63989">MQDEERIYLLEKRVSELESELSILKTAIHVPSPIDDSHSSLLQTQSNTNVANVPKVPVDQTIDKNWDLLKKSQQKEQPKEKRDLEKLLTQVWLPRIFMVVMLLGVLWGFKVAIDYGFLTPAVRIILGYIVGAALIYLGQKQLKHAREKLGIVLLGGSYSILLFTTFAANILFGFFPSPLAFILNIIWLGIGLFLASKHHSQALGVFIAIGGYLIPFLIESENPSIWIFASYETILYLILLYFSLRKKFISLYFVAFALLHLTFFIYSIAAGFLSNNDPLVYGVVIQFLFITVIYLKGTFYTTEQRATLFTSFVLTTGWVNITFTDFAAEQFALITTVIFLLITYFFKKDKDKMVIASVVAAFALITWLIHIFEGDLLQVFLLVEGVALLYLGWNLQSSLQKLAGAIIYSIAFLIAIENNYERLFSIDSMIWLTLLLTAGYVLYGIVKYEKNQNILKWTLVGMNIIVWLRYTLLLIPLILAGLDENVIQMTVSFVWAILSVALVVFGVKRNKKSVRLTGVGLLFISLIKVVFFDLFMVSIAIRAILFIGIGVIGILISRIFYSKNN</sequence>
<organism evidence="2 3">
    <name type="scientific">Schinkia azotoformans LMG 9581</name>
    <dbReference type="NCBI Taxonomy" id="1131731"/>
    <lineage>
        <taxon>Bacteria</taxon>
        <taxon>Bacillati</taxon>
        <taxon>Bacillota</taxon>
        <taxon>Bacilli</taxon>
        <taxon>Bacillales</taxon>
        <taxon>Bacillaceae</taxon>
        <taxon>Calidifontibacillus/Schinkia group</taxon>
        <taxon>Schinkia</taxon>
    </lineage>
</organism>
<protein>
    <recommendedName>
        <fullName evidence="4">DUF2339 domain-containing protein</fullName>
    </recommendedName>
</protein>